<evidence type="ECO:0000259" key="2">
    <source>
        <dbReference type="Pfam" id="PF07331"/>
    </source>
</evidence>
<dbReference type="HOGENOM" id="CLU_110735_0_1_4"/>
<dbReference type="RefSeq" id="WP_082039904.1">
    <property type="nucleotide sequence ID" value="NZ_AP014568.1"/>
</dbReference>
<evidence type="ECO:0000313" key="4">
    <source>
        <dbReference type="Proteomes" id="UP000067461"/>
    </source>
</evidence>
<feature type="transmembrane region" description="Helical" evidence="1">
    <location>
        <begin position="60"/>
        <end position="81"/>
    </location>
</feature>
<dbReference type="STRING" id="1458425.SRAA_0889"/>
<evidence type="ECO:0000313" key="3">
    <source>
        <dbReference type="EMBL" id="BAO80743.1"/>
    </source>
</evidence>
<keyword evidence="4" id="KW-1185">Reference proteome</keyword>
<dbReference type="AlphaFoldDB" id="A0A060NMK0"/>
<evidence type="ECO:0000256" key="1">
    <source>
        <dbReference type="SAM" id="Phobius"/>
    </source>
</evidence>
<dbReference type="Proteomes" id="UP000067461">
    <property type="component" value="Chromosome"/>
</dbReference>
<dbReference type="KEGG" id="cbaa:SRAA_0889"/>
<organism evidence="3 4">
    <name type="scientific">Serpentinimonas raichei</name>
    <dbReference type="NCBI Taxonomy" id="1458425"/>
    <lineage>
        <taxon>Bacteria</taxon>
        <taxon>Pseudomonadati</taxon>
        <taxon>Pseudomonadota</taxon>
        <taxon>Betaproteobacteria</taxon>
        <taxon>Burkholderiales</taxon>
        <taxon>Comamonadaceae</taxon>
        <taxon>Serpentinimonas</taxon>
    </lineage>
</organism>
<keyword evidence="1" id="KW-0472">Membrane</keyword>
<dbReference type="OrthoDB" id="8684819at2"/>
<accession>A0A060NMK0</accession>
<dbReference type="InterPro" id="IPR009936">
    <property type="entry name" value="DUF1468"/>
</dbReference>
<dbReference type="EMBL" id="AP014568">
    <property type="protein sequence ID" value="BAO80743.1"/>
    <property type="molecule type" value="Genomic_DNA"/>
</dbReference>
<feature type="transmembrane region" description="Helical" evidence="1">
    <location>
        <begin position="154"/>
        <end position="174"/>
    </location>
</feature>
<feature type="transmembrane region" description="Helical" evidence="1">
    <location>
        <begin position="101"/>
        <end position="133"/>
    </location>
</feature>
<reference evidence="3 4" key="1">
    <citation type="journal article" date="2014" name="Nat. Commun.">
        <title>Physiological and genomic features of highly alkaliphilic hydrogen-utilizing Betaproteobacteria from a continental serpentinizing site.</title>
        <authorList>
            <person name="Suzuki S."/>
            <person name="Kuenen J.G."/>
            <person name="Schipper K."/>
            <person name="van der Velde S."/>
            <person name="Ishii S."/>
            <person name="Wu A."/>
            <person name="Sorokin D.Y."/>
            <person name="Tenney A."/>
            <person name="Meng X.Y."/>
            <person name="Morrill P.L."/>
            <person name="Kamagata Y."/>
            <person name="Muyzer G."/>
            <person name="Nealson K.H."/>
        </authorList>
    </citation>
    <scope>NUCLEOTIDE SEQUENCE [LARGE SCALE GENOMIC DNA]</scope>
    <source>
        <strain evidence="3 4">A1</strain>
    </source>
</reference>
<keyword evidence="1" id="KW-0812">Transmembrane</keyword>
<name>A0A060NMK0_9BURK</name>
<protein>
    <recommendedName>
        <fullName evidence="2">DUF1468 domain-containing protein</fullName>
    </recommendedName>
</protein>
<sequence>MTQPTESPQVPQPAHSAHSSHSVTLQVLLSLGVIGVAALLAYGATQIPSEAGYAGIGPNFLPWVVAAALLLCGGLLLRQALTGGFQDLDEASGAARADWHAWAWVSAGVLANAALIEHIGFVLSCALCFMLAVRGLRLAAGKPGGGLMGLLRDAAIGLLLAAPVYWLFAQLLAVNLPGLTDTGWI</sequence>
<feature type="transmembrane region" description="Helical" evidence="1">
    <location>
        <begin position="27"/>
        <end position="48"/>
    </location>
</feature>
<feature type="domain" description="DUF1468" evidence="2">
    <location>
        <begin position="29"/>
        <end position="177"/>
    </location>
</feature>
<gene>
    <name evidence="3" type="ORF">SRAA_0889</name>
</gene>
<dbReference type="Pfam" id="PF07331">
    <property type="entry name" value="TctB"/>
    <property type="match status" value="1"/>
</dbReference>
<keyword evidence="1" id="KW-1133">Transmembrane helix</keyword>
<proteinExistence type="predicted"/>